<reference evidence="1" key="1">
    <citation type="journal article" date="2014" name="Front. Microbiol.">
        <title>High frequency of phylogenetically diverse reductive dehalogenase-homologous genes in deep subseafloor sedimentary metagenomes.</title>
        <authorList>
            <person name="Kawai M."/>
            <person name="Futagami T."/>
            <person name="Toyoda A."/>
            <person name="Takaki Y."/>
            <person name="Nishi S."/>
            <person name="Hori S."/>
            <person name="Arai W."/>
            <person name="Tsubouchi T."/>
            <person name="Morono Y."/>
            <person name="Uchiyama I."/>
            <person name="Ito T."/>
            <person name="Fujiyama A."/>
            <person name="Inagaki F."/>
            <person name="Takami H."/>
        </authorList>
    </citation>
    <scope>NUCLEOTIDE SEQUENCE</scope>
    <source>
        <strain evidence="1">Expedition CK06-06</strain>
    </source>
</reference>
<dbReference type="EMBL" id="BARW01024919">
    <property type="protein sequence ID" value="GAI97404.1"/>
    <property type="molecule type" value="Genomic_DNA"/>
</dbReference>
<sequence>MSEKTIDKTLEKWQEKAVEELTAENKGLKEDKVISEVTSQVTAELDRRLPKPGGQGDGSGEGKLFKALESVVADYLEKRLLGGGAEGALTSDQIRNVVREEVKAVAGGNKKPEDMVDDIVNAVTMGDKLRDRLGLPGLGGRLLSNQGG</sequence>
<evidence type="ECO:0000313" key="1">
    <source>
        <dbReference type="EMBL" id="GAI97404.1"/>
    </source>
</evidence>
<feature type="non-terminal residue" evidence="1">
    <location>
        <position position="148"/>
    </location>
</feature>
<organism evidence="1">
    <name type="scientific">marine sediment metagenome</name>
    <dbReference type="NCBI Taxonomy" id="412755"/>
    <lineage>
        <taxon>unclassified sequences</taxon>
        <taxon>metagenomes</taxon>
        <taxon>ecological metagenomes</taxon>
    </lineage>
</organism>
<comment type="caution">
    <text evidence="1">The sequence shown here is derived from an EMBL/GenBank/DDBJ whole genome shotgun (WGS) entry which is preliminary data.</text>
</comment>
<dbReference type="AlphaFoldDB" id="X1UYE4"/>
<proteinExistence type="predicted"/>
<accession>X1UYE4</accession>
<name>X1UYE4_9ZZZZ</name>
<gene>
    <name evidence="1" type="ORF">S12H4_40970</name>
</gene>
<protein>
    <submittedName>
        <fullName evidence="1">Uncharacterized protein</fullName>
    </submittedName>
</protein>